<dbReference type="Pfam" id="PF08282">
    <property type="entry name" value="Hydrolase_3"/>
    <property type="match status" value="1"/>
</dbReference>
<dbReference type="RefSeq" id="WP_156805334.1">
    <property type="nucleotide sequence ID" value="NZ_JBHSOJ010000016.1"/>
</dbReference>
<dbReference type="InterPro" id="IPR023214">
    <property type="entry name" value="HAD_sf"/>
</dbReference>
<dbReference type="SUPFAM" id="SSF56784">
    <property type="entry name" value="HAD-like"/>
    <property type="match status" value="1"/>
</dbReference>
<sequence>MHFVFDLDGTLCFDGETIADELKSALGMAAQHGHQIIFASARSYRDCIGVLGQELAQELVIGLNGGLAYKEGELIYHRQLDKVAYQEVLSWCHRYNLPFFVDDDFNYASQEMERIPFARYVDPLELATRVSVEELSHPIKVVIEMSRHEDLVEDMCRDLETLECLDISYHEEEKCLYINPYETTKVTAVTDLIGKDFIAFGNDKNDMALFKASLYGVQVGYYSPLVTYADVILPADSSAIAQKLKELYQQF</sequence>
<keyword evidence="2" id="KW-1185">Reference proteome</keyword>
<keyword evidence="1" id="KW-0378">Hydrolase</keyword>
<name>A0ABW0UC92_9STRE</name>
<dbReference type="PANTHER" id="PTHR10000">
    <property type="entry name" value="PHOSPHOSERINE PHOSPHATASE"/>
    <property type="match status" value="1"/>
</dbReference>
<dbReference type="EMBL" id="JBHSOJ010000016">
    <property type="protein sequence ID" value="MFC5631167.1"/>
    <property type="molecule type" value="Genomic_DNA"/>
</dbReference>
<dbReference type="GO" id="GO:0016787">
    <property type="term" value="F:hydrolase activity"/>
    <property type="evidence" value="ECO:0007669"/>
    <property type="project" value="UniProtKB-KW"/>
</dbReference>
<comment type="caution">
    <text evidence="1">The sequence shown here is derived from an EMBL/GenBank/DDBJ whole genome shotgun (WGS) entry which is preliminary data.</text>
</comment>
<dbReference type="Gene3D" id="3.40.50.1000">
    <property type="entry name" value="HAD superfamily/HAD-like"/>
    <property type="match status" value="1"/>
</dbReference>
<dbReference type="Gene3D" id="3.30.1240.10">
    <property type="match status" value="1"/>
</dbReference>
<protein>
    <submittedName>
        <fullName evidence="1">HAD hydrolase family protein</fullName>
    </submittedName>
</protein>
<dbReference type="InterPro" id="IPR036412">
    <property type="entry name" value="HAD-like_sf"/>
</dbReference>
<reference evidence="2" key="1">
    <citation type="journal article" date="2019" name="Int. J. Syst. Evol. Microbiol.">
        <title>The Global Catalogue of Microorganisms (GCM) 10K type strain sequencing project: providing services to taxonomists for standard genome sequencing and annotation.</title>
        <authorList>
            <consortium name="The Broad Institute Genomics Platform"/>
            <consortium name="The Broad Institute Genome Sequencing Center for Infectious Disease"/>
            <person name="Wu L."/>
            <person name="Ma J."/>
        </authorList>
    </citation>
    <scope>NUCLEOTIDE SEQUENCE [LARGE SCALE GENOMIC DNA]</scope>
    <source>
        <strain evidence="2">DT43</strain>
    </source>
</reference>
<gene>
    <name evidence="1" type="ORF">ACFPQ3_06155</name>
</gene>
<dbReference type="Proteomes" id="UP001596110">
    <property type="component" value="Unassembled WGS sequence"/>
</dbReference>
<proteinExistence type="predicted"/>
<accession>A0ABW0UC92</accession>
<dbReference type="PANTHER" id="PTHR10000:SF53">
    <property type="entry name" value="5-AMINO-6-(5-PHOSPHO-D-RIBITYLAMINO)URACIL PHOSPHATASE YBJI-RELATED"/>
    <property type="match status" value="1"/>
</dbReference>
<organism evidence="1 2">
    <name type="scientific">Streptococcus caledonicus</name>
    <dbReference type="NCBI Taxonomy" id="2614158"/>
    <lineage>
        <taxon>Bacteria</taxon>
        <taxon>Bacillati</taxon>
        <taxon>Bacillota</taxon>
        <taxon>Bacilli</taxon>
        <taxon>Lactobacillales</taxon>
        <taxon>Streptococcaceae</taxon>
        <taxon>Streptococcus</taxon>
    </lineage>
</organism>
<evidence type="ECO:0000313" key="2">
    <source>
        <dbReference type="Proteomes" id="UP001596110"/>
    </source>
</evidence>
<evidence type="ECO:0000313" key="1">
    <source>
        <dbReference type="EMBL" id="MFC5631167.1"/>
    </source>
</evidence>